<keyword evidence="8" id="KW-0560">Oxidoreductase</keyword>
<name>A0A6A3BM83_HIBSY</name>
<dbReference type="GO" id="GO:0005507">
    <property type="term" value="F:copper ion binding"/>
    <property type="evidence" value="ECO:0007669"/>
    <property type="project" value="InterPro"/>
</dbReference>
<dbReference type="InterPro" id="IPR011707">
    <property type="entry name" value="Cu-oxidase-like_N"/>
</dbReference>
<evidence type="ECO:0000256" key="7">
    <source>
        <dbReference type="ARBA" id="ARBA00022737"/>
    </source>
</evidence>
<evidence type="ECO:0000256" key="9">
    <source>
        <dbReference type="ARBA" id="ARBA00023008"/>
    </source>
</evidence>
<evidence type="ECO:0000259" key="12">
    <source>
        <dbReference type="Pfam" id="PF00394"/>
    </source>
</evidence>
<evidence type="ECO:0000313" key="14">
    <source>
        <dbReference type="EMBL" id="KAE8718086.1"/>
    </source>
</evidence>
<keyword evidence="7" id="KW-0677">Repeat</keyword>
<comment type="similarity">
    <text evidence="3">Belongs to the multicopper oxidase family.</text>
</comment>
<evidence type="ECO:0000256" key="5">
    <source>
        <dbReference type="ARBA" id="ARBA00022523"/>
    </source>
</evidence>
<proteinExistence type="inferred from homology"/>
<dbReference type="InterPro" id="IPR034285">
    <property type="entry name" value="CuRO_2_LCC"/>
</dbReference>
<evidence type="ECO:0000256" key="10">
    <source>
        <dbReference type="ARBA" id="ARBA00023185"/>
    </source>
</evidence>
<dbReference type="InterPro" id="IPR045087">
    <property type="entry name" value="Cu-oxidase_fam"/>
</dbReference>
<dbReference type="PANTHER" id="PTHR11709">
    <property type="entry name" value="MULTI-COPPER OXIDASE"/>
    <property type="match status" value="1"/>
</dbReference>
<protein>
    <recommendedName>
        <fullName evidence="4">laccase</fullName>
        <ecNumber evidence="4">1.10.3.2</ecNumber>
    </recommendedName>
</protein>
<evidence type="ECO:0000256" key="3">
    <source>
        <dbReference type="ARBA" id="ARBA00010609"/>
    </source>
</evidence>
<evidence type="ECO:0000256" key="1">
    <source>
        <dbReference type="ARBA" id="ARBA00000349"/>
    </source>
</evidence>
<keyword evidence="15" id="KW-1185">Reference proteome</keyword>
<feature type="chain" id="PRO_5025389413" description="laccase" evidence="11">
    <location>
        <begin position="22"/>
        <end position="460"/>
    </location>
</feature>
<dbReference type="EC" id="1.10.3.2" evidence="4"/>
<feature type="domain" description="Plastocyanin-like" evidence="12">
    <location>
        <begin position="191"/>
        <end position="321"/>
    </location>
</feature>
<evidence type="ECO:0000259" key="13">
    <source>
        <dbReference type="Pfam" id="PF07732"/>
    </source>
</evidence>
<dbReference type="Proteomes" id="UP000436088">
    <property type="component" value="Unassembled WGS sequence"/>
</dbReference>
<reference evidence="14" key="1">
    <citation type="submission" date="2019-09" db="EMBL/GenBank/DDBJ databases">
        <title>Draft genome information of white flower Hibiscus syriacus.</title>
        <authorList>
            <person name="Kim Y.-M."/>
        </authorList>
    </citation>
    <scope>NUCLEOTIDE SEQUENCE [LARGE SCALE GENOMIC DNA]</scope>
    <source>
        <strain evidence="14">YM2019G1</strain>
    </source>
</reference>
<dbReference type="CDD" id="cd13875">
    <property type="entry name" value="CuRO_2_LCC_plant"/>
    <property type="match status" value="1"/>
</dbReference>
<dbReference type="Gene3D" id="2.60.40.420">
    <property type="entry name" value="Cupredoxins - blue copper proteins"/>
    <property type="match status" value="3"/>
</dbReference>
<accession>A0A6A3BM83</accession>
<comment type="catalytic activity">
    <reaction evidence="1">
        <text>4 hydroquinone + O2 = 4 benzosemiquinone + 2 H2O</text>
        <dbReference type="Rhea" id="RHEA:11276"/>
        <dbReference type="ChEBI" id="CHEBI:15377"/>
        <dbReference type="ChEBI" id="CHEBI:15379"/>
        <dbReference type="ChEBI" id="CHEBI:17594"/>
        <dbReference type="ChEBI" id="CHEBI:17977"/>
        <dbReference type="EC" id="1.10.3.2"/>
    </reaction>
</comment>
<evidence type="ECO:0000256" key="2">
    <source>
        <dbReference type="ARBA" id="ARBA00004271"/>
    </source>
</evidence>
<keyword evidence="5" id="KW-0052">Apoplast</keyword>
<dbReference type="Pfam" id="PF07732">
    <property type="entry name" value="Cu-oxidase_3"/>
    <property type="match status" value="1"/>
</dbReference>
<dbReference type="EMBL" id="VEPZ02000817">
    <property type="protein sequence ID" value="KAE8718086.1"/>
    <property type="molecule type" value="Genomic_DNA"/>
</dbReference>
<evidence type="ECO:0000256" key="8">
    <source>
        <dbReference type="ARBA" id="ARBA00023002"/>
    </source>
</evidence>
<keyword evidence="9" id="KW-0186">Copper</keyword>
<dbReference type="GO" id="GO:0048046">
    <property type="term" value="C:apoplast"/>
    <property type="evidence" value="ECO:0007669"/>
    <property type="project" value="UniProtKB-SubCell"/>
</dbReference>
<keyword evidence="10" id="KW-0439">Lignin degradation</keyword>
<sequence length="460" mass="50351">MGSWVQTLLFMSVLVPALVECRIRHYHFDVVLKNETKLCSTKMIVTVNGKFPGTTLYAREGHQSCSIQCYDPLAWGPDARQNSDYPVGYAINVQSDSSTSSVSDPPASGPTASNRLGPAYITQCPVQPGQNFLYNFTLAGQRGTLLWHAHISWLRSTMYGAIVTCLRKVSLTLFRNPIRKKSSGMVESRTEAVVNQATQTGLPPNISDAHTINGHPGPVPNCSSDDAYTLHVETGKTYLLRVVNAAVNDELFFKIAYHNLIVVEVDAAYTKPFKTDMLSLGPGQTTTALLKADQGIEKYLIAISPFMDTIVAVETRIGYLSYNRTLACTPTTMFSIPYVNATPVTTVFSNSLRSLNSKEYPANLPLAIDHSLLFIIGAGINPCATCFNGSRAVAAINNVSFVMPTTAILQTHYYGINGVFTDDFPGKPLTPFDYTRAPPSNLQTTKGTKIYKLSITQQFN</sequence>
<dbReference type="AlphaFoldDB" id="A0A6A3BM83"/>
<organism evidence="14 15">
    <name type="scientific">Hibiscus syriacus</name>
    <name type="common">Rose of Sharon</name>
    <dbReference type="NCBI Taxonomy" id="106335"/>
    <lineage>
        <taxon>Eukaryota</taxon>
        <taxon>Viridiplantae</taxon>
        <taxon>Streptophyta</taxon>
        <taxon>Embryophyta</taxon>
        <taxon>Tracheophyta</taxon>
        <taxon>Spermatophyta</taxon>
        <taxon>Magnoliopsida</taxon>
        <taxon>eudicotyledons</taxon>
        <taxon>Gunneridae</taxon>
        <taxon>Pentapetalae</taxon>
        <taxon>rosids</taxon>
        <taxon>malvids</taxon>
        <taxon>Malvales</taxon>
        <taxon>Malvaceae</taxon>
        <taxon>Malvoideae</taxon>
        <taxon>Hibiscus</taxon>
    </lineage>
</organism>
<keyword evidence="6" id="KW-0964">Secreted</keyword>
<dbReference type="GO" id="GO:0052716">
    <property type="term" value="F:hydroquinone:oxygen oxidoreductase activity"/>
    <property type="evidence" value="ECO:0007669"/>
    <property type="project" value="UniProtKB-EC"/>
</dbReference>
<dbReference type="GO" id="GO:0046274">
    <property type="term" value="P:lignin catabolic process"/>
    <property type="evidence" value="ECO:0007669"/>
    <property type="project" value="UniProtKB-KW"/>
</dbReference>
<feature type="domain" description="Plastocyanin-like" evidence="13">
    <location>
        <begin position="117"/>
        <end position="163"/>
    </location>
</feature>
<evidence type="ECO:0000256" key="11">
    <source>
        <dbReference type="SAM" id="SignalP"/>
    </source>
</evidence>
<evidence type="ECO:0000313" key="15">
    <source>
        <dbReference type="Proteomes" id="UP000436088"/>
    </source>
</evidence>
<dbReference type="InterPro" id="IPR008972">
    <property type="entry name" value="Cupredoxin"/>
</dbReference>
<dbReference type="PANTHER" id="PTHR11709:SF317">
    <property type="entry name" value="LACCASE"/>
    <property type="match status" value="1"/>
</dbReference>
<dbReference type="InterPro" id="IPR001117">
    <property type="entry name" value="Cu-oxidase_2nd"/>
</dbReference>
<evidence type="ECO:0000256" key="6">
    <source>
        <dbReference type="ARBA" id="ARBA00022525"/>
    </source>
</evidence>
<feature type="signal peptide" evidence="11">
    <location>
        <begin position="1"/>
        <end position="21"/>
    </location>
</feature>
<dbReference type="SUPFAM" id="SSF49503">
    <property type="entry name" value="Cupredoxins"/>
    <property type="match status" value="3"/>
</dbReference>
<comment type="subcellular location">
    <subcellularLocation>
        <location evidence="2">Secreted</location>
        <location evidence="2">Extracellular space</location>
        <location evidence="2">Apoplast</location>
    </subcellularLocation>
</comment>
<keyword evidence="11" id="KW-0732">Signal</keyword>
<gene>
    <name evidence="14" type="ORF">F3Y22_tig00110020pilonHSYRG00557</name>
</gene>
<evidence type="ECO:0000256" key="4">
    <source>
        <dbReference type="ARBA" id="ARBA00012297"/>
    </source>
</evidence>
<comment type="caution">
    <text evidence="14">The sequence shown here is derived from an EMBL/GenBank/DDBJ whole genome shotgun (WGS) entry which is preliminary data.</text>
</comment>
<dbReference type="Pfam" id="PF00394">
    <property type="entry name" value="Cu-oxidase"/>
    <property type="match status" value="1"/>
</dbReference>